<comment type="caution">
    <text evidence="6">The sequence shown here is derived from an EMBL/GenBank/DDBJ whole genome shotgun (WGS) entry which is preliminary data.</text>
</comment>
<gene>
    <name evidence="6" type="ORF">HW564_04675</name>
</gene>
<evidence type="ECO:0000259" key="5">
    <source>
        <dbReference type="PROSITE" id="PS50977"/>
    </source>
</evidence>
<keyword evidence="3" id="KW-0804">Transcription</keyword>
<evidence type="ECO:0000256" key="4">
    <source>
        <dbReference type="PROSITE-ProRule" id="PRU00335"/>
    </source>
</evidence>
<dbReference type="GO" id="GO:0003700">
    <property type="term" value="F:DNA-binding transcription factor activity"/>
    <property type="evidence" value="ECO:0007669"/>
    <property type="project" value="TreeGrafter"/>
</dbReference>
<dbReference type="AlphaFoldDB" id="A0A850LEN9"/>
<protein>
    <submittedName>
        <fullName evidence="6">TetR family transcriptional regulator</fullName>
    </submittedName>
</protein>
<proteinExistence type="predicted"/>
<evidence type="ECO:0000313" key="6">
    <source>
        <dbReference type="EMBL" id="NVK96207.1"/>
    </source>
</evidence>
<feature type="DNA-binding region" description="H-T-H motif" evidence="4">
    <location>
        <begin position="35"/>
        <end position="54"/>
    </location>
</feature>
<dbReference type="InterPro" id="IPR001647">
    <property type="entry name" value="HTH_TetR"/>
</dbReference>
<dbReference type="GO" id="GO:0000976">
    <property type="term" value="F:transcription cis-regulatory region binding"/>
    <property type="evidence" value="ECO:0007669"/>
    <property type="project" value="TreeGrafter"/>
</dbReference>
<dbReference type="PANTHER" id="PTHR30055:SF234">
    <property type="entry name" value="HTH-TYPE TRANSCRIPTIONAL REGULATOR BETI"/>
    <property type="match status" value="1"/>
</dbReference>
<dbReference type="PRINTS" id="PR00455">
    <property type="entry name" value="HTHTETR"/>
</dbReference>
<dbReference type="InterPro" id="IPR050109">
    <property type="entry name" value="HTH-type_TetR-like_transc_reg"/>
</dbReference>
<dbReference type="PROSITE" id="PS01081">
    <property type="entry name" value="HTH_TETR_1"/>
    <property type="match status" value="1"/>
</dbReference>
<sequence length="207" mass="22462">MPTQNRREESAAATRQLLLDAAARMFSQQGFAKTSLSDIAARAGATKGALYHHFSGKEALYASCYEQQAAKVAAIVRAAGTSGDPWQDTLEKCRAFLGCARLRHLNAVPIQEAIIVLGWQRWRELDSAHTMGELELALARLSDAGLLGSFDRRLLADSLFAVLVSAMMTLSESRDRAATEAELMRQLSAFLSGVMSASNRPIESEGT</sequence>
<evidence type="ECO:0000256" key="2">
    <source>
        <dbReference type="ARBA" id="ARBA00023125"/>
    </source>
</evidence>
<organism evidence="6 7">
    <name type="scientific">Ruegeria pomeroyi</name>
    <dbReference type="NCBI Taxonomy" id="89184"/>
    <lineage>
        <taxon>Bacteria</taxon>
        <taxon>Pseudomonadati</taxon>
        <taxon>Pseudomonadota</taxon>
        <taxon>Alphaproteobacteria</taxon>
        <taxon>Rhodobacterales</taxon>
        <taxon>Roseobacteraceae</taxon>
        <taxon>Ruegeria</taxon>
    </lineage>
</organism>
<name>A0A850LEN9_9RHOB</name>
<dbReference type="Gene3D" id="1.10.357.10">
    <property type="entry name" value="Tetracycline Repressor, domain 2"/>
    <property type="match status" value="1"/>
</dbReference>
<dbReference type="InterPro" id="IPR049484">
    <property type="entry name" value="Rv0078-like_C"/>
</dbReference>
<keyword evidence="2 4" id="KW-0238">DNA-binding</keyword>
<evidence type="ECO:0000313" key="7">
    <source>
        <dbReference type="Proteomes" id="UP000565723"/>
    </source>
</evidence>
<dbReference type="Pfam" id="PF21351">
    <property type="entry name" value="TetR_C_41"/>
    <property type="match status" value="1"/>
</dbReference>
<dbReference type="PANTHER" id="PTHR30055">
    <property type="entry name" value="HTH-TYPE TRANSCRIPTIONAL REGULATOR RUTR"/>
    <property type="match status" value="1"/>
</dbReference>
<dbReference type="SUPFAM" id="SSF46689">
    <property type="entry name" value="Homeodomain-like"/>
    <property type="match status" value="1"/>
</dbReference>
<keyword evidence="1" id="KW-0805">Transcription regulation</keyword>
<dbReference type="InterPro" id="IPR009057">
    <property type="entry name" value="Homeodomain-like_sf"/>
</dbReference>
<evidence type="ECO:0000256" key="3">
    <source>
        <dbReference type="ARBA" id="ARBA00023163"/>
    </source>
</evidence>
<dbReference type="RefSeq" id="WP_011049071.1">
    <property type="nucleotide sequence ID" value="NZ_CP076685.1"/>
</dbReference>
<accession>A0A850LEN9</accession>
<dbReference type="EMBL" id="JABXIY010000011">
    <property type="protein sequence ID" value="NVK96207.1"/>
    <property type="molecule type" value="Genomic_DNA"/>
</dbReference>
<reference evidence="6 7" key="1">
    <citation type="journal article" date="2020" name="Proc. Natl. Acad. Sci. U.S.A.">
        <title>Ecological drivers of bacterial community assembly in synthetic phycospheres.</title>
        <authorList>
            <person name="Fu H."/>
            <person name="Uchimiya M."/>
            <person name="Gore J."/>
            <person name="Moran M.A."/>
        </authorList>
    </citation>
    <scope>NUCLEOTIDE SEQUENCE [LARGE SCALE GENOMIC DNA]</scope>
    <source>
        <strain evidence="6">HF-Din03</strain>
    </source>
</reference>
<dbReference type="OMA" id="WRELQVQ"/>
<dbReference type="Proteomes" id="UP000565723">
    <property type="component" value="Unassembled WGS sequence"/>
</dbReference>
<evidence type="ECO:0000256" key="1">
    <source>
        <dbReference type="ARBA" id="ARBA00023015"/>
    </source>
</evidence>
<feature type="domain" description="HTH tetR-type" evidence="5">
    <location>
        <begin position="12"/>
        <end position="72"/>
    </location>
</feature>
<dbReference type="PROSITE" id="PS50977">
    <property type="entry name" value="HTH_TETR_2"/>
    <property type="match status" value="1"/>
</dbReference>
<dbReference type="InterPro" id="IPR023772">
    <property type="entry name" value="DNA-bd_HTH_TetR-type_CS"/>
</dbReference>
<dbReference type="Pfam" id="PF00440">
    <property type="entry name" value="TetR_N"/>
    <property type="match status" value="1"/>
</dbReference>